<dbReference type="InterPro" id="IPR050904">
    <property type="entry name" value="Adhesion/Biosynth-related"/>
</dbReference>
<dbReference type="PROSITE" id="PS50213">
    <property type="entry name" value="FAS1"/>
    <property type="match status" value="1"/>
</dbReference>
<reference evidence="4 5" key="1">
    <citation type="submission" date="2015-11" db="EMBL/GenBank/DDBJ databases">
        <title>Solirubrum puertoriconensis gen. nov. an environmental bacteria isolated in Puerto Rico.</title>
        <authorList>
            <person name="Cuebas-Irizarry M.F."/>
            <person name="Montalvo-Rodriguez R."/>
        </authorList>
    </citation>
    <scope>NUCLEOTIDE SEQUENCE [LARGE SCALE GENOMIC DNA]</scope>
    <source>
        <strain evidence="4 5">MC1A</strain>
    </source>
</reference>
<proteinExistence type="predicted"/>
<evidence type="ECO:0000259" key="3">
    <source>
        <dbReference type="PROSITE" id="PS50213"/>
    </source>
</evidence>
<feature type="signal peptide" evidence="2">
    <location>
        <begin position="1"/>
        <end position="22"/>
    </location>
</feature>
<organism evidence="4 5">
    <name type="scientific">Solirubrum puertoriconensis</name>
    <dbReference type="NCBI Taxonomy" id="1751427"/>
    <lineage>
        <taxon>Bacteria</taxon>
        <taxon>Pseudomonadati</taxon>
        <taxon>Bacteroidota</taxon>
        <taxon>Cytophagia</taxon>
        <taxon>Cytophagales</taxon>
    </lineage>
</organism>
<feature type="compositionally biased region" description="Low complexity" evidence="1">
    <location>
        <begin position="23"/>
        <end position="40"/>
    </location>
</feature>
<dbReference type="SMART" id="SM00554">
    <property type="entry name" value="FAS1"/>
    <property type="match status" value="1"/>
</dbReference>
<keyword evidence="2" id="KW-0732">Signal</keyword>
<keyword evidence="5" id="KW-1185">Reference proteome</keyword>
<dbReference type="OrthoDB" id="1119934at2"/>
<dbReference type="InterPro" id="IPR000782">
    <property type="entry name" value="FAS1_domain"/>
</dbReference>
<dbReference type="InterPro" id="IPR036378">
    <property type="entry name" value="FAS1_dom_sf"/>
</dbReference>
<dbReference type="GO" id="GO:0005615">
    <property type="term" value="C:extracellular space"/>
    <property type="evidence" value="ECO:0007669"/>
    <property type="project" value="TreeGrafter"/>
</dbReference>
<protein>
    <recommendedName>
        <fullName evidence="3">FAS1 domain-containing protein</fullName>
    </recommendedName>
</protein>
<evidence type="ECO:0000313" key="5">
    <source>
        <dbReference type="Proteomes" id="UP000054223"/>
    </source>
</evidence>
<dbReference type="Gene3D" id="2.30.180.10">
    <property type="entry name" value="FAS1 domain"/>
    <property type="match status" value="1"/>
</dbReference>
<evidence type="ECO:0000256" key="2">
    <source>
        <dbReference type="SAM" id="SignalP"/>
    </source>
</evidence>
<feature type="domain" description="FAS1" evidence="3">
    <location>
        <begin position="69"/>
        <end position="201"/>
    </location>
</feature>
<feature type="region of interest" description="Disordered" evidence="1">
    <location>
        <begin position="23"/>
        <end position="53"/>
    </location>
</feature>
<dbReference type="PANTHER" id="PTHR10900">
    <property type="entry name" value="PERIOSTIN-RELATED"/>
    <property type="match status" value="1"/>
</dbReference>
<dbReference type="EMBL" id="LNAL01000007">
    <property type="protein sequence ID" value="KUG07578.1"/>
    <property type="molecule type" value="Genomic_DNA"/>
</dbReference>
<name>A0A9X0HKI9_SOLP1</name>
<comment type="caution">
    <text evidence="4">The sequence shown here is derived from an EMBL/GenBank/DDBJ whole genome shotgun (WGS) entry which is preliminary data.</text>
</comment>
<dbReference type="PROSITE" id="PS51257">
    <property type="entry name" value="PROKAR_LIPOPROTEIN"/>
    <property type="match status" value="1"/>
</dbReference>
<evidence type="ECO:0000313" key="4">
    <source>
        <dbReference type="EMBL" id="KUG07578.1"/>
    </source>
</evidence>
<dbReference type="Pfam" id="PF02469">
    <property type="entry name" value="Fasciclin"/>
    <property type="match status" value="1"/>
</dbReference>
<dbReference type="PANTHER" id="PTHR10900:SF77">
    <property type="entry name" value="FI19380P1"/>
    <property type="match status" value="1"/>
</dbReference>
<dbReference type="RefSeq" id="WP_059071201.1">
    <property type="nucleotide sequence ID" value="NZ_LNAL01000007.1"/>
</dbReference>
<sequence length="206" mass="21243">MYHRLLPLAGLLALLAACNSGPTETTGAAGAEEAAAADTTSYDPDASTDSARMGKTTGVMVGNVSLTPNKTLAQNAAASPEFSQLAQAAKQTGIAENLGGDGPYTIFAPTNAAFDKLPYGAMAGLLKPESKENLTGVVNYHIIQSRLLAMDLRDGQELTTMNGQKVKIGVQGGKITVNGANVTTSDVVSSNGIMHVIDKVLLPPQE</sequence>
<dbReference type="Proteomes" id="UP000054223">
    <property type="component" value="Unassembled WGS sequence"/>
</dbReference>
<gene>
    <name evidence="4" type="ORF">ASU33_14685</name>
</gene>
<accession>A0A9X0HKI9</accession>
<dbReference type="FunFam" id="2.30.180.10:FF:000032">
    <property type="entry name" value="Fasciclin domain-containing protein, putative"/>
    <property type="match status" value="1"/>
</dbReference>
<dbReference type="SUPFAM" id="SSF82153">
    <property type="entry name" value="FAS1 domain"/>
    <property type="match status" value="1"/>
</dbReference>
<feature type="chain" id="PRO_5040883266" description="FAS1 domain-containing protein" evidence="2">
    <location>
        <begin position="23"/>
        <end position="206"/>
    </location>
</feature>
<dbReference type="AlphaFoldDB" id="A0A9X0HKI9"/>
<evidence type="ECO:0000256" key="1">
    <source>
        <dbReference type="SAM" id="MobiDB-lite"/>
    </source>
</evidence>